<proteinExistence type="predicted"/>
<dbReference type="Proteomes" id="UP001331515">
    <property type="component" value="Unassembled WGS sequence"/>
</dbReference>
<accession>A0AAN8D7S7</accession>
<keyword evidence="2" id="KW-1185">Reference proteome</keyword>
<evidence type="ECO:0000313" key="2">
    <source>
        <dbReference type="Proteomes" id="UP001331515"/>
    </source>
</evidence>
<gene>
    <name evidence="1" type="ORF">CgunFtcFv8_011951</name>
</gene>
<comment type="caution">
    <text evidence="1">The sequence shown here is derived from an EMBL/GenBank/DDBJ whole genome shotgun (WGS) entry which is preliminary data.</text>
</comment>
<dbReference type="EMBL" id="JAURVH010001526">
    <property type="protein sequence ID" value="KAK5917027.1"/>
    <property type="molecule type" value="Genomic_DNA"/>
</dbReference>
<sequence>MLMHKFLPTSSTTISTAVYGSQPTATQSSSDTHSSAHSHVKRCTSAGFLTAREASTSTRENLLLSRGKLPEVTPVLFSLYGV</sequence>
<protein>
    <submittedName>
        <fullName evidence="1">Uncharacterized protein</fullName>
    </submittedName>
</protein>
<name>A0AAN8D7S7_CHAGU</name>
<reference evidence="1 2" key="1">
    <citation type="journal article" date="2023" name="Mol. Biol. Evol.">
        <title>Genomics of Secondarily Temperate Adaptation in the Only Non-Antarctic Icefish.</title>
        <authorList>
            <person name="Rivera-Colon A.G."/>
            <person name="Rayamajhi N."/>
            <person name="Minhas B.F."/>
            <person name="Madrigal G."/>
            <person name="Bilyk K.T."/>
            <person name="Yoon V."/>
            <person name="Hune M."/>
            <person name="Gregory S."/>
            <person name="Cheng C.H.C."/>
            <person name="Catchen J.M."/>
        </authorList>
    </citation>
    <scope>NUCLEOTIDE SEQUENCE [LARGE SCALE GENOMIC DNA]</scope>
    <source>
        <tissue evidence="1">White muscle</tissue>
    </source>
</reference>
<dbReference type="AlphaFoldDB" id="A0AAN8D7S7"/>
<organism evidence="1 2">
    <name type="scientific">Champsocephalus gunnari</name>
    <name type="common">Mackerel icefish</name>
    <dbReference type="NCBI Taxonomy" id="52237"/>
    <lineage>
        <taxon>Eukaryota</taxon>
        <taxon>Metazoa</taxon>
        <taxon>Chordata</taxon>
        <taxon>Craniata</taxon>
        <taxon>Vertebrata</taxon>
        <taxon>Euteleostomi</taxon>
        <taxon>Actinopterygii</taxon>
        <taxon>Neopterygii</taxon>
        <taxon>Teleostei</taxon>
        <taxon>Neoteleostei</taxon>
        <taxon>Acanthomorphata</taxon>
        <taxon>Eupercaria</taxon>
        <taxon>Perciformes</taxon>
        <taxon>Notothenioidei</taxon>
        <taxon>Channichthyidae</taxon>
        <taxon>Champsocephalus</taxon>
    </lineage>
</organism>
<evidence type="ECO:0000313" key="1">
    <source>
        <dbReference type="EMBL" id="KAK5917027.1"/>
    </source>
</evidence>